<evidence type="ECO:0000256" key="1">
    <source>
        <dbReference type="SAM" id="SignalP"/>
    </source>
</evidence>
<sequence>MNSLKKSLLVAAMVVFGGTSMFAQTRELGPEWGENATQEERYQNALKFNFYRDAYNSQRYDDALGYLPDLIKNSPKGAQNIYVYAINIYKNKIQRSMDLNQRKNYVDSLIMLYDLREQNFGDDARYGRPYILVQKAKDYCSFMASDRDGVRTYFEEAIEANAAKPDPNFINLYFNELTTDYKNDLVETSYYMEKYEWLSELMDKTTDEAAKTTFDALFVSSGAANCENLEPIFRTRIAADPSAAVLAKAFNTLLKAECYTAFLTEVGEQYYAADPSAQTAQLVASAYVKMGDDANAVAFLKQAFAQATDPATKSMLAVEISGTELSMKNAAEAANYASQARQLNPENGYAYIMLAQSYAAGATACQGFDSQTVFWLAYDVLASGRKLFAEGSPEQKQIDETMAMFRRSFPSRDELFFRGLTSAGAPYDVKCGWITGRTTVKMVD</sequence>
<dbReference type="InterPro" id="IPR011990">
    <property type="entry name" value="TPR-like_helical_dom_sf"/>
</dbReference>
<gene>
    <name evidence="2" type="ORF">H9816_06100</name>
</gene>
<proteinExistence type="predicted"/>
<feature type="chain" id="PRO_5039336258" description="Tetratricopeptide repeat protein" evidence="1">
    <location>
        <begin position="24"/>
        <end position="444"/>
    </location>
</feature>
<dbReference type="EMBL" id="DXCC01000020">
    <property type="protein sequence ID" value="HIZ15464.1"/>
    <property type="molecule type" value="Genomic_DNA"/>
</dbReference>
<feature type="signal peptide" evidence="1">
    <location>
        <begin position="1"/>
        <end position="23"/>
    </location>
</feature>
<reference evidence="2" key="2">
    <citation type="submission" date="2021-04" db="EMBL/GenBank/DDBJ databases">
        <authorList>
            <person name="Gilroy R."/>
        </authorList>
    </citation>
    <scope>NUCLEOTIDE SEQUENCE</scope>
    <source>
        <strain evidence="2">ChiHjej11B10-19426</strain>
    </source>
</reference>
<evidence type="ECO:0000313" key="2">
    <source>
        <dbReference type="EMBL" id="HIZ15464.1"/>
    </source>
</evidence>
<evidence type="ECO:0008006" key="4">
    <source>
        <dbReference type="Google" id="ProtNLM"/>
    </source>
</evidence>
<dbReference type="Gene3D" id="1.25.40.10">
    <property type="entry name" value="Tetratricopeptide repeat domain"/>
    <property type="match status" value="1"/>
</dbReference>
<evidence type="ECO:0000313" key="3">
    <source>
        <dbReference type="Proteomes" id="UP000824014"/>
    </source>
</evidence>
<dbReference type="SUPFAM" id="SSF48452">
    <property type="entry name" value="TPR-like"/>
    <property type="match status" value="1"/>
</dbReference>
<protein>
    <recommendedName>
        <fullName evidence="4">Tetratricopeptide repeat protein</fullName>
    </recommendedName>
</protein>
<comment type="caution">
    <text evidence="2">The sequence shown here is derived from an EMBL/GenBank/DDBJ whole genome shotgun (WGS) entry which is preliminary data.</text>
</comment>
<reference evidence="2" key="1">
    <citation type="journal article" date="2021" name="PeerJ">
        <title>Extensive microbial diversity within the chicken gut microbiome revealed by metagenomics and culture.</title>
        <authorList>
            <person name="Gilroy R."/>
            <person name="Ravi A."/>
            <person name="Getino M."/>
            <person name="Pursley I."/>
            <person name="Horton D.L."/>
            <person name="Alikhan N.F."/>
            <person name="Baker D."/>
            <person name="Gharbi K."/>
            <person name="Hall N."/>
            <person name="Watson M."/>
            <person name="Adriaenssens E.M."/>
            <person name="Foster-Nyarko E."/>
            <person name="Jarju S."/>
            <person name="Secka A."/>
            <person name="Antonio M."/>
            <person name="Oren A."/>
            <person name="Chaudhuri R.R."/>
            <person name="La Ragione R."/>
            <person name="Hildebrand F."/>
            <person name="Pallen M.J."/>
        </authorList>
    </citation>
    <scope>NUCLEOTIDE SEQUENCE</scope>
    <source>
        <strain evidence="2">ChiHjej11B10-19426</strain>
    </source>
</reference>
<dbReference type="AlphaFoldDB" id="A0A9D2ILM4"/>
<organism evidence="2 3">
    <name type="scientific">Candidatus Tidjanibacter faecipullorum</name>
    <dbReference type="NCBI Taxonomy" id="2838766"/>
    <lineage>
        <taxon>Bacteria</taxon>
        <taxon>Pseudomonadati</taxon>
        <taxon>Bacteroidota</taxon>
        <taxon>Bacteroidia</taxon>
        <taxon>Bacteroidales</taxon>
        <taxon>Rikenellaceae</taxon>
        <taxon>Tidjanibacter</taxon>
    </lineage>
</organism>
<dbReference type="Proteomes" id="UP000824014">
    <property type="component" value="Unassembled WGS sequence"/>
</dbReference>
<keyword evidence="1" id="KW-0732">Signal</keyword>
<name>A0A9D2ILM4_9BACT</name>
<accession>A0A9D2ILM4</accession>